<comment type="caution">
    <text evidence="3">The sequence shown here is derived from an EMBL/GenBank/DDBJ whole genome shotgun (WGS) entry which is preliminary data.</text>
</comment>
<accession>A0A8H5BJK3</accession>
<dbReference type="EMBL" id="JAACJJ010000017">
    <property type="protein sequence ID" value="KAF5323678.1"/>
    <property type="molecule type" value="Genomic_DNA"/>
</dbReference>
<evidence type="ECO:0000313" key="4">
    <source>
        <dbReference type="Proteomes" id="UP000567179"/>
    </source>
</evidence>
<evidence type="ECO:0000256" key="1">
    <source>
        <dbReference type="SAM" id="MobiDB-lite"/>
    </source>
</evidence>
<feature type="compositionally biased region" description="Polar residues" evidence="1">
    <location>
        <begin position="395"/>
        <end position="405"/>
    </location>
</feature>
<protein>
    <recommendedName>
        <fullName evidence="2">C2H2-type domain-containing protein</fullName>
    </recommendedName>
</protein>
<reference evidence="3 4" key="1">
    <citation type="journal article" date="2020" name="ISME J.">
        <title>Uncovering the hidden diversity of litter-decomposition mechanisms in mushroom-forming fungi.</title>
        <authorList>
            <person name="Floudas D."/>
            <person name="Bentzer J."/>
            <person name="Ahren D."/>
            <person name="Johansson T."/>
            <person name="Persson P."/>
            <person name="Tunlid A."/>
        </authorList>
    </citation>
    <scope>NUCLEOTIDE SEQUENCE [LARGE SCALE GENOMIC DNA]</scope>
    <source>
        <strain evidence="3 4">CBS 101986</strain>
    </source>
</reference>
<feature type="compositionally biased region" description="Basic and acidic residues" evidence="1">
    <location>
        <begin position="371"/>
        <end position="382"/>
    </location>
</feature>
<feature type="domain" description="C2H2-type" evidence="2">
    <location>
        <begin position="508"/>
        <end position="535"/>
    </location>
</feature>
<feature type="compositionally biased region" description="Polar residues" evidence="1">
    <location>
        <begin position="360"/>
        <end position="370"/>
    </location>
</feature>
<name>A0A8H5BJK3_9AGAR</name>
<evidence type="ECO:0000313" key="3">
    <source>
        <dbReference type="EMBL" id="KAF5323678.1"/>
    </source>
</evidence>
<dbReference type="Gene3D" id="3.30.160.60">
    <property type="entry name" value="Classic Zinc Finger"/>
    <property type="match status" value="1"/>
</dbReference>
<dbReference type="Proteomes" id="UP000567179">
    <property type="component" value="Unassembled WGS sequence"/>
</dbReference>
<feature type="compositionally biased region" description="Low complexity" evidence="1">
    <location>
        <begin position="436"/>
        <end position="449"/>
    </location>
</feature>
<proteinExistence type="predicted"/>
<organism evidence="3 4">
    <name type="scientific">Psilocybe cf. subviscida</name>
    <dbReference type="NCBI Taxonomy" id="2480587"/>
    <lineage>
        <taxon>Eukaryota</taxon>
        <taxon>Fungi</taxon>
        <taxon>Dikarya</taxon>
        <taxon>Basidiomycota</taxon>
        <taxon>Agaricomycotina</taxon>
        <taxon>Agaricomycetes</taxon>
        <taxon>Agaricomycetidae</taxon>
        <taxon>Agaricales</taxon>
        <taxon>Agaricineae</taxon>
        <taxon>Strophariaceae</taxon>
        <taxon>Psilocybe</taxon>
    </lineage>
</organism>
<dbReference type="SMART" id="SM00355">
    <property type="entry name" value="ZnF_C2H2"/>
    <property type="match status" value="2"/>
</dbReference>
<gene>
    <name evidence="3" type="ORF">D9619_012863</name>
</gene>
<dbReference type="InterPro" id="IPR013087">
    <property type="entry name" value="Znf_C2H2_type"/>
</dbReference>
<feature type="compositionally biased region" description="Polar residues" evidence="1">
    <location>
        <begin position="414"/>
        <end position="435"/>
    </location>
</feature>
<keyword evidence="4" id="KW-1185">Reference proteome</keyword>
<feature type="region of interest" description="Disordered" evidence="1">
    <location>
        <begin position="227"/>
        <end position="255"/>
    </location>
</feature>
<dbReference type="AlphaFoldDB" id="A0A8H5BJK3"/>
<evidence type="ECO:0000259" key="2">
    <source>
        <dbReference type="SMART" id="SM00355"/>
    </source>
</evidence>
<feature type="domain" description="C2H2-type" evidence="2">
    <location>
        <begin position="471"/>
        <end position="502"/>
    </location>
</feature>
<feature type="region of interest" description="Disordered" evidence="1">
    <location>
        <begin position="303"/>
        <end position="457"/>
    </location>
</feature>
<sequence>MFNNSQTFSDPENPPSTLVENHRLLHGEDYHAIQDPFAAGSVEANEILYVFCLSDRKSSPQKIVLFSFLMSQSQEDYEASRRANLGIGLSQFDIDPYATGSFPGAFGDNLEREQFERSLPLDYASHDFETTLAQQGTGWDHFDFNPAQNCTHPEAALSAPGYEGGYQGGGELKDFIRDHETAFNGDHSNEVFLTQYHEGILLSDTPSVLAASANVPASEDDVYRGLTSTQSVDNGGAGGSNDTQRVQDSEAPPHMGGAAVNPALLMGTNFDFDFGFGFYHPSDIGLEISDLCADPDAFAAEVQGNNVGDVVDDKVDENSSEDSGSTLNSEDKENDASDATPSTNVSHDRVEPAMPLEPSSVANVANTSKGKQPENREVDAKDNAACSGTSDDKVGSSTETATSADPSEYVSADPSEQATSAKRKSTTNQAPTTQDPANAPSTSNSNSAKPPRKKVRITKDEAIAGRGAGVLTCEICIASTSKPSVYTFNRRADLNEHIRRVHEKARELECPNAKCVGKKFSTPYTLARHRKNTGH</sequence>